<evidence type="ECO:0000259" key="8">
    <source>
        <dbReference type="PROSITE" id="PS50905"/>
    </source>
</evidence>
<dbReference type="GO" id="GO:0006879">
    <property type="term" value="P:intracellular iron ion homeostasis"/>
    <property type="evidence" value="ECO:0007669"/>
    <property type="project" value="UniProtKB-KW"/>
</dbReference>
<dbReference type="FunFam" id="1.20.1260.10:FF:000001">
    <property type="entry name" value="Non-heme ferritin"/>
    <property type="match status" value="1"/>
</dbReference>
<dbReference type="GO" id="GO:0006826">
    <property type="term" value="P:iron ion transport"/>
    <property type="evidence" value="ECO:0007669"/>
    <property type="project" value="InterPro"/>
</dbReference>
<dbReference type="GO" id="GO:0042802">
    <property type="term" value="F:identical protein binding"/>
    <property type="evidence" value="ECO:0007669"/>
    <property type="project" value="UniProtKB-ARBA"/>
</dbReference>
<dbReference type="AlphaFoldDB" id="A0A6P1DY97"/>
<dbReference type="Proteomes" id="UP000471640">
    <property type="component" value="Unassembled WGS sequence"/>
</dbReference>
<evidence type="ECO:0000313" key="10">
    <source>
        <dbReference type="Proteomes" id="UP000471640"/>
    </source>
</evidence>
<evidence type="ECO:0000256" key="3">
    <source>
        <dbReference type="ARBA" id="ARBA00022723"/>
    </source>
</evidence>
<dbReference type="InterPro" id="IPR012347">
    <property type="entry name" value="Ferritin-like"/>
</dbReference>
<keyword evidence="4" id="KW-0560">Oxidoreductase</keyword>
<feature type="domain" description="Ferritin-like diiron" evidence="8">
    <location>
        <begin position="1"/>
        <end position="145"/>
    </location>
</feature>
<dbReference type="Pfam" id="PF00210">
    <property type="entry name" value="Ferritin"/>
    <property type="match status" value="1"/>
</dbReference>
<reference evidence="9 10" key="2">
    <citation type="submission" date="2020-02" db="EMBL/GenBank/DDBJ databases">
        <title>Genome sequences of Thiorhodococcus mannitoliphagus and Thiorhodococcus minor, purple sulfur photosynthetic bacteria in the gammaproteobacterial family, Chromatiaceae.</title>
        <authorList>
            <person name="Aviles F.A."/>
            <person name="Meyer T.E."/>
            <person name="Kyndt J.A."/>
        </authorList>
    </citation>
    <scope>NUCLEOTIDE SEQUENCE [LARGE SCALE GENOMIC DNA]</scope>
    <source>
        <strain evidence="9 10">DSM 18266</strain>
    </source>
</reference>
<comment type="catalytic activity">
    <reaction evidence="7">
        <text>4 Fe(2+) + O2 + 6 H2O = 4 iron(III) oxide-hydroxide + 12 H(+)</text>
        <dbReference type="Rhea" id="RHEA:11972"/>
        <dbReference type="ChEBI" id="CHEBI:15377"/>
        <dbReference type="ChEBI" id="CHEBI:15378"/>
        <dbReference type="ChEBI" id="CHEBI:15379"/>
        <dbReference type="ChEBI" id="CHEBI:29033"/>
        <dbReference type="ChEBI" id="CHEBI:78619"/>
        <dbReference type="EC" id="1.16.3.2"/>
    </reaction>
</comment>
<dbReference type="EC" id="1.16.3.2" evidence="7"/>
<gene>
    <name evidence="9" type="ORF">G3480_23250</name>
</gene>
<keyword evidence="2 7" id="KW-0409">Iron storage</keyword>
<accession>A0A6P1DY97</accession>
<keyword evidence="10" id="KW-1185">Reference proteome</keyword>
<keyword evidence="3 6" id="KW-0479">Metal-binding</keyword>
<dbReference type="GO" id="GO:0008199">
    <property type="term" value="F:ferric iron binding"/>
    <property type="evidence" value="ECO:0007669"/>
    <property type="project" value="InterPro"/>
</dbReference>
<dbReference type="SUPFAM" id="SSF47240">
    <property type="entry name" value="Ferritin-like"/>
    <property type="match status" value="1"/>
</dbReference>
<feature type="binding site" evidence="6">
    <location>
        <position position="127"/>
    </location>
    <ligand>
        <name>Fe cation</name>
        <dbReference type="ChEBI" id="CHEBI:24875"/>
        <label>1</label>
    </ligand>
</feature>
<feature type="binding site" evidence="6">
    <location>
        <position position="50"/>
    </location>
    <ligand>
        <name>Fe cation</name>
        <dbReference type="ChEBI" id="CHEBI:24875"/>
        <label>1</label>
    </ligand>
</feature>
<sequence length="174" mass="19343">MISQEMASRINAQINREMYSANFYLSLAAQAETMSLRGVAAWLFAKHGEELAHAMKMYRYLIDQDAVVQIGDVAAPEAVEPSVIEMFEQTLTHERGVTACINELVDHALSEKDHATNIFLQWFVTEQIEEEATVKDILGRVRLFGDQGQALMLIDNELAGLAKQIGQAQDTTAA</sequence>
<dbReference type="InterPro" id="IPR009078">
    <property type="entry name" value="Ferritin-like_SF"/>
</dbReference>
<evidence type="ECO:0000256" key="2">
    <source>
        <dbReference type="ARBA" id="ARBA00022434"/>
    </source>
</evidence>
<evidence type="ECO:0000313" key="9">
    <source>
        <dbReference type="EMBL" id="NEX23178.1"/>
    </source>
</evidence>
<dbReference type="InterPro" id="IPR041719">
    <property type="entry name" value="Ferritin_prok"/>
</dbReference>
<organism evidence="9 10">
    <name type="scientific">Thiorhodococcus mannitoliphagus</name>
    <dbReference type="NCBI Taxonomy" id="329406"/>
    <lineage>
        <taxon>Bacteria</taxon>
        <taxon>Pseudomonadati</taxon>
        <taxon>Pseudomonadota</taxon>
        <taxon>Gammaproteobacteria</taxon>
        <taxon>Chromatiales</taxon>
        <taxon>Chromatiaceae</taxon>
        <taxon>Thiorhodococcus</taxon>
    </lineage>
</organism>
<dbReference type="CDD" id="cd01055">
    <property type="entry name" value="Nonheme_Ferritin"/>
    <property type="match status" value="1"/>
</dbReference>
<feature type="binding site" evidence="6">
    <location>
        <position position="94"/>
    </location>
    <ligand>
        <name>Fe cation</name>
        <dbReference type="ChEBI" id="CHEBI:24875"/>
        <label>1</label>
    </ligand>
</feature>
<comment type="subcellular location">
    <subcellularLocation>
        <location evidence="7">Cytoplasm</location>
    </subcellularLocation>
</comment>
<evidence type="ECO:0000256" key="5">
    <source>
        <dbReference type="ARBA" id="ARBA00023004"/>
    </source>
</evidence>
<dbReference type="InterPro" id="IPR009040">
    <property type="entry name" value="Ferritin-like_diiron"/>
</dbReference>
<comment type="similarity">
    <text evidence="1 7">Belongs to the ferritin family. Prokaryotic subfamily.</text>
</comment>
<feature type="binding site" evidence="6">
    <location>
        <position position="53"/>
    </location>
    <ligand>
        <name>Fe cation</name>
        <dbReference type="ChEBI" id="CHEBI:24875"/>
        <label>1</label>
    </ligand>
</feature>
<dbReference type="EMBL" id="JAAIJR010000166">
    <property type="protein sequence ID" value="NEX23178.1"/>
    <property type="molecule type" value="Genomic_DNA"/>
</dbReference>
<dbReference type="GO" id="GO:0008198">
    <property type="term" value="F:ferrous iron binding"/>
    <property type="evidence" value="ECO:0007669"/>
    <property type="project" value="TreeGrafter"/>
</dbReference>
<feature type="binding site" evidence="6">
    <location>
        <position position="17"/>
    </location>
    <ligand>
        <name>Fe cation</name>
        <dbReference type="ChEBI" id="CHEBI:24875"/>
        <label>1</label>
    </ligand>
</feature>
<dbReference type="GO" id="GO:0005829">
    <property type="term" value="C:cytosol"/>
    <property type="evidence" value="ECO:0007669"/>
    <property type="project" value="TreeGrafter"/>
</dbReference>
<dbReference type="PANTHER" id="PTHR11431:SF127">
    <property type="entry name" value="BACTERIAL NON-HEME FERRITIN"/>
    <property type="match status" value="1"/>
</dbReference>
<dbReference type="RefSeq" id="WP_164656550.1">
    <property type="nucleotide sequence ID" value="NZ_JAAIJR010000166.1"/>
</dbReference>
<name>A0A6P1DY97_9GAMM</name>
<evidence type="ECO:0000256" key="6">
    <source>
        <dbReference type="PIRSR" id="PIRSR601519-1"/>
    </source>
</evidence>
<protein>
    <recommendedName>
        <fullName evidence="7">Ferritin</fullName>
        <ecNumber evidence="7">1.16.3.2</ecNumber>
    </recommendedName>
</protein>
<evidence type="ECO:0000256" key="1">
    <source>
        <dbReference type="ARBA" id="ARBA00006950"/>
    </source>
</evidence>
<dbReference type="PROSITE" id="PS50905">
    <property type="entry name" value="FERRITIN_LIKE"/>
    <property type="match status" value="1"/>
</dbReference>
<dbReference type="Gene3D" id="1.20.1260.10">
    <property type="match status" value="1"/>
</dbReference>
<dbReference type="InterPro" id="IPR008331">
    <property type="entry name" value="Ferritin_DPS_dom"/>
</dbReference>
<dbReference type="PANTHER" id="PTHR11431">
    <property type="entry name" value="FERRITIN"/>
    <property type="match status" value="1"/>
</dbReference>
<proteinExistence type="inferred from homology"/>
<reference evidence="10" key="1">
    <citation type="journal article" date="2020" name="Microbiol. Resour. Announc.">
        <title>Draft Genome Sequences of Thiorhodococcus mannitoliphagus and Thiorhodococcus minor, Purple Sulfur Photosynthetic Bacteria in the Gammaproteobacterial Family Chromatiaceae.</title>
        <authorList>
            <person name="Aviles F.A."/>
            <person name="Meyer T.E."/>
            <person name="Kyndt J.A."/>
        </authorList>
    </citation>
    <scope>NUCLEOTIDE SEQUENCE [LARGE SCALE GENOMIC DNA]</scope>
    <source>
        <strain evidence="10">DSM 18266</strain>
    </source>
</reference>
<evidence type="ECO:0000256" key="7">
    <source>
        <dbReference type="RuleBase" id="RU361145"/>
    </source>
</evidence>
<dbReference type="InterPro" id="IPR001519">
    <property type="entry name" value="Ferritin"/>
</dbReference>
<comment type="function">
    <text evidence="7">Iron-storage protein.</text>
</comment>
<keyword evidence="7" id="KW-0963">Cytoplasm</keyword>
<keyword evidence="5 6" id="KW-0408">Iron</keyword>
<dbReference type="GO" id="GO:0004322">
    <property type="term" value="F:ferroxidase activity"/>
    <property type="evidence" value="ECO:0007669"/>
    <property type="project" value="TreeGrafter"/>
</dbReference>
<comment type="caution">
    <text evidence="9">The sequence shown here is derived from an EMBL/GenBank/DDBJ whole genome shotgun (WGS) entry which is preliminary data.</text>
</comment>
<evidence type="ECO:0000256" key="4">
    <source>
        <dbReference type="ARBA" id="ARBA00023002"/>
    </source>
</evidence>